<evidence type="ECO:0000256" key="6">
    <source>
        <dbReference type="ARBA" id="ARBA00023136"/>
    </source>
</evidence>
<evidence type="ECO:0000256" key="7">
    <source>
        <dbReference type="SAM" id="Phobius"/>
    </source>
</evidence>
<evidence type="ECO:0000256" key="4">
    <source>
        <dbReference type="ARBA" id="ARBA00022692"/>
    </source>
</evidence>
<accession>A0A1M6BYA8</accession>
<dbReference type="Pfam" id="PF02397">
    <property type="entry name" value="Bac_transf"/>
    <property type="match status" value="1"/>
</dbReference>
<dbReference type="AlphaFoldDB" id="A0A1M6BYA8"/>
<keyword evidence="5 7" id="KW-1133">Transmembrane helix</keyword>
<dbReference type="GO" id="GO:0016020">
    <property type="term" value="C:membrane"/>
    <property type="evidence" value="ECO:0007669"/>
    <property type="project" value="UniProtKB-SubCell"/>
</dbReference>
<dbReference type="GO" id="GO:0016780">
    <property type="term" value="F:phosphotransferase activity, for other substituted phosphate groups"/>
    <property type="evidence" value="ECO:0007669"/>
    <property type="project" value="TreeGrafter"/>
</dbReference>
<keyword evidence="10" id="KW-1185">Reference proteome</keyword>
<feature type="transmembrane region" description="Helical" evidence="7">
    <location>
        <begin position="52"/>
        <end position="73"/>
    </location>
</feature>
<evidence type="ECO:0000313" key="10">
    <source>
        <dbReference type="Proteomes" id="UP000184442"/>
    </source>
</evidence>
<dbReference type="STRING" id="1122184.SAMN02745176_00596"/>
<dbReference type="Proteomes" id="UP000184442">
    <property type="component" value="Unassembled WGS sequence"/>
</dbReference>
<dbReference type="OrthoDB" id="9808602at2"/>
<comment type="subcellular location">
    <subcellularLocation>
        <location evidence="1">Membrane</location>
        <topology evidence="1">Multi-pass membrane protein</topology>
    </subcellularLocation>
</comment>
<keyword evidence="4 7" id="KW-0812">Transmembrane</keyword>
<evidence type="ECO:0000256" key="5">
    <source>
        <dbReference type="ARBA" id="ARBA00022989"/>
    </source>
</evidence>
<sequence>MGKNYKKDSKLFYGIQIIVDILLVNLGFYTAYLYRFGGQMTSENIDPYLNLIPYISLAAFIFFHTYGVFRWAYKPLIDTIYSVFLSLVFIEITTMAMTFFNRGFSFPRSIFFISFVIQLIYLSIWKFIIHKVYYMIYKKKRVLILADESDSSEIAKKIILEGKYQFEIKYICETVNDNIYKLIEDIDVVIIGPKIDSKIKEKIISKCIGLNKIIYIVPELFEITLSNAKLTQIDDIPAFYIENIYLSQEQRILKRTFDIIVSLIGIVISSPIMLACYILIRIYDHGPAIYSQERVTRNNKKFKLYKFRTMVVNAERLTGPVLASDKDDRITPIGAVLRSTRLDELPQLFNVLKGDMSIVGPRPERQFFIDQFKQYIPDFEYRLTVKAGITGLAQVLGKYSTTPEDKLRYDLLYIRNYSFILDLRIILQTIKIMFMKSSSQGLKKEKSVEEILKSMDYNVYKEVGVTRLEKV</sequence>
<evidence type="ECO:0000256" key="2">
    <source>
        <dbReference type="ARBA" id="ARBA00006464"/>
    </source>
</evidence>
<dbReference type="PANTHER" id="PTHR30576">
    <property type="entry name" value="COLANIC BIOSYNTHESIS UDP-GLUCOSE LIPID CARRIER TRANSFERASE"/>
    <property type="match status" value="1"/>
</dbReference>
<dbReference type="EMBL" id="FQZS01000004">
    <property type="protein sequence ID" value="SHI53687.1"/>
    <property type="molecule type" value="Genomic_DNA"/>
</dbReference>
<comment type="similarity">
    <text evidence="2">Belongs to the bacterial sugar transferase family.</text>
</comment>
<dbReference type="RefSeq" id="WP_073024357.1">
    <property type="nucleotide sequence ID" value="NZ_FQZS01000004.1"/>
</dbReference>
<gene>
    <name evidence="9" type="ORF">SAMN02745176_00596</name>
</gene>
<protein>
    <submittedName>
        <fullName evidence="9">Exopolysaccharide biosynthesis polyprenyl glycosylphosphotransferase</fullName>
    </submittedName>
</protein>
<feature type="transmembrane region" description="Helical" evidence="7">
    <location>
        <begin position="12"/>
        <end position="32"/>
    </location>
</feature>
<dbReference type="PANTHER" id="PTHR30576:SF0">
    <property type="entry name" value="UNDECAPRENYL-PHOSPHATE N-ACETYLGALACTOSAMINYL 1-PHOSPHATE TRANSFERASE-RELATED"/>
    <property type="match status" value="1"/>
</dbReference>
<keyword evidence="6 7" id="KW-0472">Membrane</keyword>
<evidence type="ECO:0000256" key="3">
    <source>
        <dbReference type="ARBA" id="ARBA00022679"/>
    </source>
</evidence>
<evidence type="ECO:0000313" key="9">
    <source>
        <dbReference type="EMBL" id="SHI53687.1"/>
    </source>
</evidence>
<name>A0A1M6BYA8_9FIRM</name>
<feature type="transmembrane region" description="Helical" evidence="7">
    <location>
        <begin position="80"/>
        <end position="100"/>
    </location>
</feature>
<keyword evidence="3 9" id="KW-0808">Transferase</keyword>
<organism evidence="9 10">
    <name type="scientific">Lutispora thermophila DSM 19022</name>
    <dbReference type="NCBI Taxonomy" id="1122184"/>
    <lineage>
        <taxon>Bacteria</taxon>
        <taxon>Bacillati</taxon>
        <taxon>Bacillota</taxon>
        <taxon>Clostridia</taxon>
        <taxon>Lutisporales</taxon>
        <taxon>Lutisporaceae</taxon>
        <taxon>Lutispora</taxon>
    </lineage>
</organism>
<proteinExistence type="inferred from homology"/>
<evidence type="ECO:0000259" key="8">
    <source>
        <dbReference type="Pfam" id="PF02397"/>
    </source>
</evidence>
<feature type="domain" description="Bacterial sugar transferase" evidence="8">
    <location>
        <begin position="254"/>
        <end position="434"/>
    </location>
</feature>
<feature type="transmembrane region" description="Helical" evidence="7">
    <location>
        <begin position="259"/>
        <end position="280"/>
    </location>
</feature>
<dbReference type="InterPro" id="IPR003362">
    <property type="entry name" value="Bact_transf"/>
</dbReference>
<dbReference type="NCBIfam" id="TIGR03025">
    <property type="entry name" value="EPS_sugtrans"/>
    <property type="match status" value="1"/>
</dbReference>
<dbReference type="InterPro" id="IPR017475">
    <property type="entry name" value="EPS_sugar_tfrase"/>
</dbReference>
<feature type="transmembrane region" description="Helical" evidence="7">
    <location>
        <begin position="106"/>
        <end position="129"/>
    </location>
</feature>
<evidence type="ECO:0000256" key="1">
    <source>
        <dbReference type="ARBA" id="ARBA00004141"/>
    </source>
</evidence>
<reference evidence="9 10" key="1">
    <citation type="submission" date="2016-11" db="EMBL/GenBank/DDBJ databases">
        <authorList>
            <person name="Jaros S."/>
            <person name="Januszkiewicz K."/>
            <person name="Wedrychowicz H."/>
        </authorList>
    </citation>
    <scope>NUCLEOTIDE SEQUENCE [LARGE SCALE GENOMIC DNA]</scope>
    <source>
        <strain evidence="9 10">DSM 19022</strain>
    </source>
</reference>